<accession>X1LYT7</accession>
<dbReference type="AlphaFoldDB" id="X1LYT7"/>
<comment type="caution">
    <text evidence="2">The sequence shown here is derived from an EMBL/GenBank/DDBJ whole genome shotgun (WGS) entry which is preliminary data.</text>
</comment>
<evidence type="ECO:0000259" key="1">
    <source>
        <dbReference type="Pfam" id="PF13393"/>
    </source>
</evidence>
<sequence>QLPVRFCYFADSFRQSDIQKGVRRVYNQAGLEFIGSSNAMMSDVEILVILINILNGLNLGDYKIGLGHVEFIGGLCDWFKLNLKDREYIRRTIAIKNFVALENFLNKKNKDKAEIFMKLIQPESNIEKICSLVSKIKEQKVIKSFNYLKEIYDILEKLDCRGYLITDFSIIRDFDYYTGLLFEVYCPNVTDILGSGGRYDGLIKKFGLDIPATGFALDIDLAHKAIEKMDLRERLKILLKCQDNKNNLELIRIARKLRHSDIIVELSYGDISRLEDFAREKDCDLLVEVEPDLENVKITDLNKNMKKVKKVSEFLKEFKNEKRN</sequence>
<dbReference type="InterPro" id="IPR004516">
    <property type="entry name" value="HisRS/HisZ"/>
</dbReference>
<dbReference type="GO" id="GO:0005737">
    <property type="term" value="C:cytoplasm"/>
    <property type="evidence" value="ECO:0007669"/>
    <property type="project" value="InterPro"/>
</dbReference>
<dbReference type="PANTHER" id="PTHR11476:SF7">
    <property type="entry name" value="HISTIDINE--TRNA LIGASE"/>
    <property type="match status" value="1"/>
</dbReference>
<reference evidence="2" key="1">
    <citation type="journal article" date="2014" name="Front. Microbiol.">
        <title>High frequency of phylogenetically diverse reductive dehalogenase-homologous genes in deep subseafloor sedimentary metagenomes.</title>
        <authorList>
            <person name="Kawai M."/>
            <person name="Futagami T."/>
            <person name="Toyoda A."/>
            <person name="Takaki Y."/>
            <person name="Nishi S."/>
            <person name="Hori S."/>
            <person name="Arai W."/>
            <person name="Tsubouchi T."/>
            <person name="Morono Y."/>
            <person name="Uchiyama I."/>
            <person name="Ito T."/>
            <person name="Fujiyama A."/>
            <person name="Inagaki F."/>
            <person name="Takami H."/>
        </authorList>
    </citation>
    <scope>NUCLEOTIDE SEQUENCE</scope>
    <source>
        <strain evidence="2">Expedition CK06-06</strain>
    </source>
</reference>
<proteinExistence type="predicted"/>
<dbReference type="PANTHER" id="PTHR11476">
    <property type="entry name" value="HISTIDYL-TRNA SYNTHETASE"/>
    <property type="match status" value="1"/>
</dbReference>
<dbReference type="Gene3D" id="3.30.930.10">
    <property type="entry name" value="Bira Bifunctional Protein, Domain 2"/>
    <property type="match status" value="1"/>
</dbReference>
<protein>
    <recommendedName>
        <fullName evidence="1">Class II Histidinyl-tRNA synthetase (HisRS)-like catalytic core domain-containing protein</fullName>
    </recommendedName>
</protein>
<dbReference type="PIRSF" id="PIRSF001549">
    <property type="entry name" value="His-tRNA_synth"/>
    <property type="match status" value="1"/>
</dbReference>
<feature type="non-terminal residue" evidence="2">
    <location>
        <position position="1"/>
    </location>
</feature>
<dbReference type="SUPFAM" id="SSF55681">
    <property type="entry name" value="Class II aaRS and biotin synthetases"/>
    <property type="match status" value="1"/>
</dbReference>
<organism evidence="2">
    <name type="scientific">marine sediment metagenome</name>
    <dbReference type="NCBI Taxonomy" id="412755"/>
    <lineage>
        <taxon>unclassified sequences</taxon>
        <taxon>metagenomes</taxon>
        <taxon>ecological metagenomes</taxon>
    </lineage>
</organism>
<evidence type="ECO:0000313" key="2">
    <source>
        <dbReference type="EMBL" id="GAH99303.1"/>
    </source>
</evidence>
<dbReference type="InterPro" id="IPR045864">
    <property type="entry name" value="aa-tRNA-synth_II/BPL/LPL"/>
</dbReference>
<dbReference type="EMBL" id="BARV01001707">
    <property type="protein sequence ID" value="GAH99303.1"/>
    <property type="molecule type" value="Genomic_DNA"/>
</dbReference>
<dbReference type="InterPro" id="IPR041715">
    <property type="entry name" value="HisRS-like_core"/>
</dbReference>
<dbReference type="Pfam" id="PF13393">
    <property type="entry name" value="tRNA-synt_His"/>
    <property type="match status" value="1"/>
</dbReference>
<name>X1LYT7_9ZZZZ</name>
<feature type="domain" description="Class II Histidinyl-tRNA synthetase (HisRS)-like catalytic core" evidence="1">
    <location>
        <begin position="3"/>
        <end position="220"/>
    </location>
</feature>
<gene>
    <name evidence="2" type="ORF">S06H3_04778</name>
</gene>